<keyword evidence="6 8" id="KW-0408">Iron</keyword>
<evidence type="ECO:0000256" key="1">
    <source>
        <dbReference type="ARBA" id="ARBA00001971"/>
    </source>
</evidence>
<dbReference type="PROSITE" id="PS00086">
    <property type="entry name" value="CYTOCHROME_P450"/>
    <property type="match status" value="1"/>
</dbReference>
<evidence type="ECO:0000256" key="3">
    <source>
        <dbReference type="ARBA" id="ARBA00010617"/>
    </source>
</evidence>
<keyword evidence="11" id="KW-1185">Reference proteome</keyword>
<evidence type="ECO:0000313" key="10">
    <source>
        <dbReference type="EMBL" id="KAF2119285.1"/>
    </source>
</evidence>
<evidence type="ECO:0000256" key="8">
    <source>
        <dbReference type="PIRSR" id="PIRSR602403-1"/>
    </source>
</evidence>
<evidence type="ECO:0000256" key="5">
    <source>
        <dbReference type="ARBA" id="ARBA00023002"/>
    </source>
</evidence>
<evidence type="ECO:0000256" key="9">
    <source>
        <dbReference type="RuleBase" id="RU000461"/>
    </source>
</evidence>
<gene>
    <name evidence="10" type="ORF">BDV96DRAFT_628923</name>
</gene>
<dbReference type="Proteomes" id="UP000799770">
    <property type="component" value="Unassembled WGS sequence"/>
</dbReference>
<dbReference type="Gene3D" id="1.10.630.10">
    <property type="entry name" value="Cytochrome P450"/>
    <property type="match status" value="1"/>
</dbReference>
<sequence length="515" mass="57979">MENKNITMELPASGFQSFVEQAPILSTFLRPSSILLSVIVLFFTTSGLRKLFSGGRKGSPSELIGRPGDRDFHNALLEGYKKHPHSLFTIPTGHHPMTIIPTESLDEIKALPENILSFQKQVTARFLGKYTGLGVNDTLVHSVKVDLTKNIPRILGELEDEVGYSIGKHIGESQDWTPHPLYYMLTHLVALLSGRIFVGHPLSRDPTWLHATVRYTIDGFVGAEKLWMYPSILHPIMQYFIPEVRQVHSYLSNGAKMLGPIINDRQGKQVKKGDRTDMIQWIIDNSDPKDKGNVDYVTKTQMLISVVAIHTTTMTMSQTIFDLLAHPEYIDILREEIKSVKPTDEEPWTKSKIAGLRKMDSFMKESQRFRPPGLVTMNRQVEQPIELKNGLVLPKGAHIGVAAGSNALDPALFPHPEEFDGLRFLKLRDQPGNENMYQFVTTGPDQLHWGVGTHACPGRFFASYEIKMLLSKILMDYDIKLADGATQRPADIAIDIRVVPNPQAQVAFKKREVPW</sequence>
<dbReference type="InterPro" id="IPR002403">
    <property type="entry name" value="Cyt_P450_E_grp-IV"/>
</dbReference>
<protein>
    <submittedName>
        <fullName evidence="10">Cytochrome P450 monooxygenase</fullName>
    </submittedName>
</protein>
<evidence type="ECO:0000256" key="4">
    <source>
        <dbReference type="ARBA" id="ARBA00022723"/>
    </source>
</evidence>
<organism evidence="10 11">
    <name type="scientific">Lophiotrema nucula</name>
    <dbReference type="NCBI Taxonomy" id="690887"/>
    <lineage>
        <taxon>Eukaryota</taxon>
        <taxon>Fungi</taxon>
        <taxon>Dikarya</taxon>
        <taxon>Ascomycota</taxon>
        <taxon>Pezizomycotina</taxon>
        <taxon>Dothideomycetes</taxon>
        <taxon>Pleosporomycetidae</taxon>
        <taxon>Pleosporales</taxon>
        <taxon>Lophiotremataceae</taxon>
        <taxon>Lophiotrema</taxon>
    </lineage>
</organism>
<dbReference type="GO" id="GO:0004497">
    <property type="term" value="F:monooxygenase activity"/>
    <property type="evidence" value="ECO:0007669"/>
    <property type="project" value="UniProtKB-KW"/>
</dbReference>
<name>A0A6A5ZJ48_9PLEO</name>
<comment type="cofactor">
    <cofactor evidence="1 8">
        <name>heme</name>
        <dbReference type="ChEBI" id="CHEBI:30413"/>
    </cofactor>
</comment>
<comment type="pathway">
    <text evidence="2">Mycotoxin biosynthesis.</text>
</comment>
<keyword evidence="8 9" id="KW-0349">Heme</keyword>
<keyword evidence="4 8" id="KW-0479">Metal-binding</keyword>
<keyword evidence="7 9" id="KW-0503">Monooxygenase</keyword>
<dbReference type="Pfam" id="PF00067">
    <property type="entry name" value="p450"/>
    <property type="match status" value="1"/>
</dbReference>
<dbReference type="EMBL" id="ML977315">
    <property type="protein sequence ID" value="KAF2119285.1"/>
    <property type="molecule type" value="Genomic_DNA"/>
</dbReference>
<dbReference type="PRINTS" id="PR00465">
    <property type="entry name" value="EP450IV"/>
</dbReference>
<dbReference type="GO" id="GO:0020037">
    <property type="term" value="F:heme binding"/>
    <property type="evidence" value="ECO:0007669"/>
    <property type="project" value="InterPro"/>
</dbReference>
<dbReference type="InterPro" id="IPR017972">
    <property type="entry name" value="Cyt_P450_CS"/>
</dbReference>
<dbReference type="GO" id="GO:0016705">
    <property type="term" value="F:oxidoreductase activity, acting on paired donors, with incorporation or reduction of molecular oxygen"/>
    <property type="evidence" value="ECO:0007669"/>
    <property type="project" value="InterPro"/>
</dbReference>
<dbReference type="CDD" id="cd11041">
    <property type="entry name" value="CYP503A1-like"/>
    <property type="match status" value="1"/>
</dbReference>
<dbReference type="GO" id="GO:0005506">
    <property type="term" value="F:iron ion binding"/>
    <property type="evidence" value="ECO:0007669"/>
    <property type="project" value="InterPro"/>
</dbReference>
<evidence type="ECO:0000313" key="11">
    <source>
        <dbReference type="Proteomes" id="UP000799770"/>
    </source>
</evidence>
<accession>A0A6A5ZJ48</accession>
<dbReference type="OrthoDB" id="1844152at2759"/>
<keyword evidence="5 9" id="KW-0560">Oxidoreductase</keyword>
<reference evidence="10" key="1">
    <citation type="journal article" date="2020" name="Stud. Mycol.">
        <title>101 Dothideomycetes genomes: a test case for predicting lifestyles and emergence of pathogens.</title>
        <authorList>
            <person name="Haridas S."/>
            <person name="Albert R."/>
            <person name="Binder M."/>
            <person name="Bloem J."/>
            <person name="Labutti K."/>
            <person name="Salamov A."/>
            <person name="Andreopoulos B."/>
            <person name="Baker S."/>
            <person name="Barry K."/>
            <person name="Bills G."/>
            <person name="Bluhm B."/>
            <person name="Cannon C."/>
            <person name="Castanera R."/>
            <person name="Culley D."/>
            <person name="Daum C."/>
            <person name="Ezra D."/>
            <person name="Gonzalez J."/>
            <person name="Henrissat B."/>
            <person name="Kuo A."/>
            <person name="Liang C."/>
            <person name="Lipzen A."/>
            <person name="Lutzoni F."/>
            <person name="Magnuson J."/>
            <person name="Mondo S."/>
            <person name="Nolan M."/>
            <person name="Ohm R."/>
            <person name="Pangilinan J."/>
            <person name="Park H.-J."/>
            <person name="Ramirez L."/>
            <person name="Alfaro M."/>
            <person name="Sun H."/>
            <person name="Tritt A."/>
            <person name="Yoshinaga Y."/>
            <person name="Zwiers L.-H."/>
            <person name="Turgeon B."/>
            <person name="Goodwin S."/>
            <person name="Spatafora J."/>
            <person name="Crous P."/>
            <person name="Grigoriev I."/>
        </authorList>
    </citation>
    <scope>NUCLEOTIDE SEQUENCE</scope>
    <source>
        <strain evidence="10">CBS 627.86</strain>
    </source>
</reference>
<dbReference type="InterPro" id="IPR001128">
    <property type="entry name" value="Cyt_P450"/>
</dbReference>
<dbReference type="PANTHER" id="PTHR46206">
    <property type="entry name" value="CYTOCHROME P450"/>
    <property type="match status" value="1"/>
</dbReference>
<comment type="similarity">
    <text evidence="3 9">Belongs to the cytochrome P450 family.</text>
</comment>
<evidence type="ECO:0000256" key="2">
    <source>
        <dbReference type="ARBA" id="ARBA00004685"/>
    </source>
</evidence>
<evidence type="ECO:0000256" key="7">
    <source>
        <dbReference type="ARBA" id="ARBA00023033"/>
    </source>
</evidence>
<dbReference type="AlphaFoldDB" id="A0A6A5ZJ48"/>
<evidence type="ECO:0000256" key="6">
    <source>
        <dbReference type="ARBA" id="ARBA00023004"/>
    </source>
</evidence>
<dbReference type="InterPro" id="IPR036396">
    <property type="entry name" value="Cyt_P450_sf"/>
</dbReference>
<dbReference type="SUPFAM" id="SSF48264">
    <property type="entry name" value="Cytochrome P450"/>
    <property type="match status" value="1"/>
</dbReference>
<dbReference type="PANTHER" id="PTHR46206:SF6">
    <property type="entry name" value="CYTOCHROME P450 MONOOXYGENASE AN1598-RELATED"/>
    <property type="match status" value="1"/>
</dbReference>
<proteinExistence type="inferred from homology"/>
<feature type="binding site" description="axial binding residue" evidence="8">
    <location>
        <position position="456"/>
    </location>
    <ligand>
        <name>heme</name>
        <dbReference type="ChEBI" id="CHEBI:30413"/>
    </ligand>
    <ligandPart>
        <name>Fe</name>
        <dbReference type="ChEBI" id="CHEBI:18248"/>
    </ligandPart>
</feature>